<dbReference type="Pfam" id="PF16162">
    <property type="entry name" value="KwaB"/>
    <property type="match status" value="1"/>
</dbReference>
<reference evidence="1" key="1">
    <citation type="submission" date="2023-01" db="EMBL/GenBank/DDBJ databases">
        <title>Genome sequencing of Photorhabdus bodei 09-20.</title>
        <authorList>
            <person name="Kalindamar S."/>
            <person name="Kumru S."/>
        </authorList>
    </citation>
    <scope>NUCLEOTIDE SEQUENCE</scope>
    <source>
        <strain evidence="1">09-20</strain>
    </source>
</reference>
<dbReference type="AlphaFoldDB" id="A0AAW6BPB9"/>
<sequence length="296" mass="34347">MELFAITDSIIPNRIIKIDLDQSAQERMEDLFTEAKNSFISENDEEISFSVSYNLSPDEFFSIPEFTDDIGIIDAIERPDSVHIWNPEEISVFYFKALFTGIPSNEKKEAEVFFQVFDKRQVINNEKAFLQMLTQPKNRFSVSTRPGFSISDKLNAMLIGDKLIFKSFYMVRRFLDMDGYFTEATREDLESFTQHDIFHMEDTASFMELADSSIKKKVSLISNSGILDTDIDRLQTCAEMINYDLNITVISNTRKIVIPREKKEIKKLLNFLDQGYFNTIITNEPMFTNSKRPSQL</sequence>
<protein>
    <submittedName>
        <fullName evidence="1">DUF4868 domain-containing protein</fullName>
    </submittedName>
</protein>
<accession>A0AAW6BPB9</accession>
<gene>
    <name evidence="1" type="ORF">PH362_26125</name>
</gene>
<proteinExistence type="predicted"/>
<dbReference type="Proteomes" id="UP001212996">
    <property type="component" value="Unassembled WGS sequence"/>
</dbReference>
<evidence type="ECO:0000313" key="1">
    <source>
        <dbReference type="EMBL" id="MDB6375257.1"/>
    </source>
</evidence>
<dbReference type="RefSeq" id="WP_113040721.1">
    <property type="nucleotide sequence ID" value="NZ_CAWQKC010000007.1"/>
</dbReference>
<organism evidence="1 2">
    <name type="scientific">Photorhabdus bodei</name>
    <dbReference type="NCBI Taxonomy" id="2029681"/>
    <lineage>
        <taxon>Bacteria</taxon>
        <taxon>Pseudomonadati</taxon>
        <taxon>Pseudomonadota</taxon>
        <taxon>Gammaproteobacteria</taxon>
        <taxon>Enterobacterales</taxon>
        <taxon>Morganellaceae</taxon>
        <taxon>Photorhabdus</taxon>
    </lineage>
</organism>
<name>A0AAW6BPB9_9GAMM</name>
<dbReference type="InterPro" id="IPR032359">
    <property type="entry name" value="KwaB-like"/>
</dbReference>
<evidence type="ECO:0000313" key="2">
    <source>
        <dbReference type="Proteomes" id="UP001212996"/>
    </source>
</evidence>
<comment type="caution">
    <text evidence="1">The sequence shown here is derived from an EMBL/GenBank/DDBJ whole genome shotgun (WGS) entry which is preliminary data.</text>
</comment>
<dbReference type="EMBL" id="JAQMFO010000114">
    <property type="protein sequence ID" value="MDB6375257.1"/>
    <property type="molecule type" value="Genomic_DNA"/>
</dbReference>